<evidence type="ECO:0000313" key="1">
    <source>
        <dbReference type="EMBL" id="PNR96582.1"/>
    </source>
</evidence>
<dbReference type="AlphaFoldDB" id="A0A2K1P1C9"/>
<organism evidence="1 2">
    <name type="scientific">Petrotoga olearia DSM 13574</name>
    <dbReference type="NCBI Taxonomy" id="1122955"/>
    <lineage>
        <taxon>Bacteria</taxon>
        <taxon>Thermotogati</taxon>
        <taxon>Thermotogota</taxon>
        <taxon>Thermotogae</taxon>
        <taxon>Petrotogales</taxon>
        <taxon>Petrotogaceae</taxon>
        <taxon>Petrotoga</taxon>
    </lineage>
</organism>
<dbReference type="RefSeq" id="WP_103066956.1">
    <property type="nucleotide sequence ID" value="NZ_AZRL01000012.1"/>
</dbReference>
<comment type="caution">
    <text evidence="1">The sequence shown here is derived from an EMBL/GenBank/DDBJ whole genome shotgun (WGS) entry which is preliminary data.</text>
</comment>
<evidence type="ECO:0008006" key="3">
    <source>
        <dbReference type="Google" id="ProtNLM"/>
    </source>
</evidence>
<reference evidence="1 2" key="1">
    <citation type="submission" date="2013-12" db="EMBL/GenBank/DDBJ databases">
        <title>Comparative genomics of Petrotoga isolates.</title>
        <authorList>
            <person name="Nesbo C.L."/>
            <person name="Charchuk R."/>
            <person name="Chow K."/>
        </authorList>
    </citation>
    <scope>NUCLEOTIDE SEQUENCE [LARGE SCALE GENOMIC DNA]</scope>
    <source>
        <strain evidence="1 2">DSM 13574</strain>
    </source>
</reference>
<accession>A0A2K1P1C9</accession>
<dbReference type="Proteomes" id="UP000236434">
    <property type="component" value="Unassembled WGS sequence"/>
</dbReference>
<proteinExistence type="predicted"/>
<gene>
    <name evidence="1" type="ORF">X929_05175</name>
</gene>
<sequence>MILVSGGFGWQGIKAAENLKDLDLSSYDKIITNGITGFCIACFQLKKEKILHQTLKSLKPYLNTIDKDYFFVGNIKNCLKLSSNLGKYKYQLKEDAKLDFPLEIELMNLKTEEITTKKISTIQESFFYSTLLPGIRPPFQGWYNTASFSRTPCYSLLKYEGEEIEIYDSPYNYHKSSTIQRLYKSIQVMRSRYFYELVMDEIKTKNKVHFKG</sequence>
<dbReference type="OrthoDB" id="48962at2"/>
<name>A0A2K1P1C9_9BACT</name>
<dbReference type="EMBL" id="AZRL01000012">
    <property type="protein sequence ID" value="PNR96582.1"/>
    <property type="molecule type" value="Genomic_DNA"/>
</dbReference>
<evidence type="ECO:0000313" key="2">
    <source>
        <dbReference type="Proteomes" id="UP000236434"/>
    </source>
</evidence>
<protein>
    <recommendedName>
        <fullName evidence="3">PNPLA domain-containing protein</fullName>
    </recommendedName>
</protein>